<evidence type="ECO:0000256" key="1">
    <source>
        <dbReference type="SAM" id="MobiDB-lite"/>
    </source>
</evidence>
<dbReference type="InterPro" id="IPR021201">
    <property type="entry name" value="Leader_pep_exosporium"/>
</dbReference>
<dbReference type="NCBIfam" id="TIGR03720">
    <property type="entry name" value="exospor_lead"/>
    <property type="match status" value="1"/>
</dbReference>
<organism evidence="2 3">
    <name type="scientific">Bacillus thuringiensis</name>
    <dbReference type="NCBI Taxonomy" id="1428"/>
    <lineage>
        <taxon>Bacteria</taxon>
        <taxon>Bacillati</taxon>
        <taxon>Bacillota</taxon>
        <taxon>Bacilli</taxon>
        <taxon>Bacillales</taxon>
        <taxon>Bacillaceae</taxon>
        <taxon>Bacillus</taxon>
        <taxon>Bacillus cereus group</taxon>
    </lineage>
</organism>
<feature type="compositionally biased region" description="Gly residues" evidence="1">
    <location>
        <begin position="74"/>
        <end position="83"/>
    </location>
</feature>
<feature type="compositionally biased region" description="Low complexity" evidence="1">
    <location>
        <begin position="50"/>
        <end position="73"/>
    </location>
</feature>
<accession>A0A9X7ATC7</accession>
<dbReference type="Proteomes" id="UP000225910">
    <property type="component" value="Unassembled WGS sequence"/>
</dbReference>
<feature type="region of interest" description="Disordered" evidence="1">
    <location>
        <begin position="47"/>
        <end position="83"/>
    </location>
</feature>
<sequence length="83" mass="8374">MWSNRIYSSVVIKRGDYVFDKNKIQKISKILQAAAIDPNVIGPTFPPVPSVTLPTGPTGSTGATGVTGPTGSTGATGGTGPTA</sequence>
<evidence type="ECO:0000313" key="2">
    <source>
        <dbReference type="EMBL" id="PFT72530.1"/>
    </source>
</evidence>
<evidence type="ECO:0000313" key="3">
    <source>
        <dbReference type="Proteomes" id="UP000225910"/>
    </source>
</evidence>
<evidence type="ECO:0008006" key="4">
    <source>
        <dbReference type="Google" id="ProtNLM"/>
    </source>
</evidence>
<reference evidence="2 3" key="1">
    <citation type="submission" date="2017-09" db="EMBL/GenBank/DDBJ databases">
        <title>Large-scale bioinformatics analysis of Bacillus genomes uncovers conserved roles of natural products in bacterial physiology.</title>
        <authorList>
            <consortium name="Agbiome Team Llc"/>
            <person name="Bleich R.M."/>
            <person name="Grubbs K.J."/>
            <person name="Santa Maria K.C."/>
            <person name="Allen S.E."/>
            <person name="Farag S."/>
            <person name="Shank E.A."/>
            <person name="Bowers A."/>
        </authorList>
    </citation>
    <scope>NUCLEOTIDE SEQUENCE [LARGE SCALE GENOMIC DNA]</scope>
    <source>
        <strain evidence="2 3">AFS064137</strain>
    </source>
</reference>
<comment type="caution">
    <text evidence="2">The sequence shown here is derived from an EMBL/GenBank/DDBJ whole genome shotgun (WGS) entry which is preliminary data.</text>
</comment>
<proteinExistence type="predicted"/>
<gene>
    <name evidence="2" type="ORF">COK81_33275</name>
</gene>
<feature type="non-terminal residue" evidence="2">
    <location>
        <position position="83"/>
    </location>
</feature>
<name>A0A9X7ATC7_BACTU</name>
<protein>
    <recommendedName>
        <fullName evidence="4">Exosporium leader peptide</fullName>
    </recommendedName>
</protein>
<dbReference type="EMBL" id="NVCU01000514">
    <property type="protein sequence ID" value="PFT72530.1"/>
    <property type="molecule type" value="Genomic_DNA"/>
</dbReference>
<dbReference type="AlphaFoldDB" id="A0A9X7ATC7"/>